<dbReference type="Proteomes" id="UP000695000">
    <property type="component" value="Unplaced"/>
</dbReference>
<name>A0ABM1M8Z0_NICVS</name>
<organism evidence="2 3">
    <name type="scientific">Nicrophorus vespilloides</name>
    <name type="common">Boreal carrion beetle</name>
    <dbReference type="NCBI Taxonomy" id="110193"/>
    <lineage>
        <taxon>Eukaryota</taxon>
        <taxon>Metazoa</taxon>
        <taxon>Ecdysozoa</taxon>
        <taxon>Arthropoda</taxon>
        <taxon>Hexapoda</taxon>
        <taxon>Insecta</taxon>
        <taxon>Pterygota</taxon>
        <taxon>Neoptera</taxon>
        <taxon>Endopterygota</taxon>
        <taxon>Coleoptera</taxon>
        <taxon>Polyphaga</taxon>
        <taxon>Staphyliniformia</taxon>
        <taxon>Silphidae</taxon>
        <taxon>Nicrophorinae</taxon>
        <taxon>Nicrophorus</taxon>
    </lineage>
</organism>
<dbReference type="GeneID" id="108558586"/>
<feature type="signal peptide" evidence="1">
    <location>
        <begin position="1"/>
        <end position="21"/>
    </location>
</feature>
<sequence>MTKTLLLCVLLASAFIQIAESVECYDCVSCDDVDENTKTCKGDHCVRFETTTSFDSFCSVDKDYCEPHKEMPHDCFVCDEDLCNSASTVTSYAIISTMIASMLIFFK</sequence>
<evidence type="ECO:0000313" key="2">
    <source>
        <dbReference type="Proteomes" id="UP000695000"/>
    </source>
</evidence>
<reference evidence="3" key="1">
    <citation type="submission" date="2025-08" db="UniProtKB">
        <authorList>
            <consortium name="RefSeq"/>
        </authorList>
    </citation>
    <scope>IDENTIFICATION</scope>
    <source>
        <tissue evidence="3">Whole Larva</tissue>
    </source>
</reference>
<keyword evidence="2" id="KW-1185">Reference proteome</keyword>
<evidence type="ECO:0000256" key="1">
    <source>
        <dbReference type="SAM" id="SignalP"/>
    </source>
</evidence>
<evidence type="ECO:0000313" key="3">
    <source>
        <dbReference type="RefSeq" id="XP_017771040.1"/>
    </source>
</evidence>
<protein>
    <submittedName>
        <fullName evidence="3">Uncharacterized protein LOC108558586</fullName>
    </submittedName>
</protein>
<keyword evidence="1" id="KW-0732">Signal</keyword>
<proteinExistence type="predicted"/>
<dbReference type="RefSeq" id="XP_017771040.1">
    <property type="nucleotide sequence ID" value="XM_017915551.1"/>
</dbReference>
<accession>A0ABM1M8Z0</accession>
<feature type="chain" id="PRO_5046922327" evidence="1">
    <location>
        <begin position="22"/>
        <end position="107"/>
    </location>
</feature>
<gene>
    <name evidence="3" type="primary">LOC108558586</name>
</gene>